<feature type="compositionally biased region" description="Low complexity" evidence="1">
    <location>
        <begin position="235"/>
        <end position="273"/>
    </location>
</feature>
<organism evidence="3 4">
    <name type="scientific">Kitasatospora gansuensis</name>
    <dbReference type="NCBI Taxonomy" id="258050"/>
    <lineage>
        <taxon>Bacteria</taxon>
        <taxon>Bacillati</taxon>
        <taxon>Actinomycetota</taxon>
        <taxon>Actinomycetes</taxon>
        <taxon>Kitasatosporales</taxon>
        <taxon>Streptomycetaceae</taxon>
        <taxon>Kitasatospora</taxon>
    </lineage>
</organism>
<feature type="compositionally biased region" description="Pro residues" evidence="1">
    <location>
        <begin position="98"/>
        <end position="133"/>
    </location>
</feature>
<dbReference type="Proteomes" id="UP000573327">
    <property type="component" value="Unassembled WGS sequence"/>
</dbReference>
<keyword evidence="2" id="KW-0812">Transmembrane</keyword>
<evidence type="ECO:0000313" key="3">
    <source>
        <dbReference type="EMBL" id="MBB4949770.1"/>
    </source>
</evidence>
<evidence type="ECO:0000256" key="1">
    <source>
        <dbReference type="SAM" id="MobiDB-lite"/>
    </source>
</evidence>
<keyword evidence="4" id="KW-1185">Reference proteome</keyword>
<feature type="compositionally biased region" description="Low complexity" evidence="1">
    <location>
        <begin position="137"/>
        <end position="153"/>
    </location>
</feature>
<feature type="region of interest" description="Disordered" evidence="1">
    <location>
        <begin position="219"/>
        <end position="273"/>
    </location>
</feature>
<evidence type="ECO:0000313" key="4">
    <source>
        <dbReference type="Proteomes" id="UP000573327"/>
    </source>
</evidence>
<comment type="caution">
    <text evidence="3">The sequence shown here is derived from an EMBL/GenBank/DDBJ whole genome shotgun (WGS) entry which is preliminary data.</text>
</comment>
<keyword evidence="2" id="KW-1133">Transmembrane helix</keyword>
<protein>
    <submittedName>
        <fullName evidence="3">Uncharacterized protein</fullName>
    </submittedName>
</protein>
<reference evidence="3 4" key="1">
    <citation type="submission" date="2020-08" db="EMBL/GenBank/DDBJ databases">
        <title>Sequencing the genomes of 1000 actinobacteria strains.</title>
        <authorList>
            <person name="Klenk H.-P."/>
        </authorList>
    </citation>
    <scope>NUCLEOTIDE SEQUENCE [LARGE SCALE GENOMIC DNA]</scope>
    <source>
        <strain evidence="3 4">DSM 44786</strain>
    </source>
</reference>
<feature type="transmembrane region" description="Helical" evidence="2">
    <location>
        <begin position="195"/>
        <end position="217"/>
    </location>
</feature>
<gene>
    <name evidence="3" type="ORF">F4556_005305</name>
</gene>
<feature type="region of interest" description="Disordered" evidence="1">
    <location>
        <begin position="1"/>
        <end position="182"/>
    </location>
</feature>
<evidence type="ECO:0000256" key="2">
    <source>
        <dbReference type="SAM" id="Phobius"/>
    </source>
</evidence>
<keyword evidence="2" id="KW-0472">Membrane</keyword>
<dbReference type="EMBL" id="JACHJR010000001">
    <property type="protein sequence ID" value="MBB4949770.1"/>
    <property type="molecule type" value="Genomic_DNA"/>
</dbReference>
<accession>A0A7W7WK89</accession>
<dbReference type="AlphaFoldDB" id="A0A7W7WK89"/>
<feature type="compositionally biased region" description="Pro residues" evidence="1">
    <location>
        <begin position="33"/>
        <end position="53"/>
    </location>
</feature>
<feature type="compositionally biased region" description="Low complexity" evidence="1">
    <location>
        <begin position="71"/>
        <end position="82"/>
    </location>
</feature>
<proteinExistence type="predicted"/>
<dbReference type="RefSeq" id="WP_184920362.1">
    <property type="nucleotide sequence ID" value="NZ_JACHJR010000001.1"/>
</dbReference>
<name>A0A7W7WK89_9ACTN</name>
<sequence length="420" mass="43342">MTEHDNTAPAVWDPTARGGAGGWVRPQNTQPAAPAPQPPTQQQPAPYPPVPQPPREDPGTEIFPLAPPQQQPQQAYQQQPQPGAVGDHGPPLGARPYLPQPGPPGPQGPPTPPPPFGGPPAPPSGYGFPPPAPTDTFPGFPSPQQQQHQQPGAFPGPQPQHPQQPGTFPGYQQLAPQRPYPEYEELPQHEPRRRVPLLVAIGVVLVVVVGVGVAWAVRNGDKPSGQAAPGPATVSSGAPQAAPAQSTPAAPPSGTNSPSPSASSNGPQAAAQAKALDELLTRGEGAKAPIGNAVAKVNSCPGKPEIDGAVTVFETGATQRDQLVADLAKLNFGDLPAGVEAVALLKTAWQTSGDIDRAYAAWARGVGSQGCSNGSAPGGADLKRANELNPQATQAKKDFVAKWNSLANTFGLTARTWDRI</sequence>